<dbReference type="SMART" id="SM00382">
    <property type="entry name" value="AAA"/>
    <property type="match status" value="1"/>
</dbReference>
<keyword evidence="2" id="KW-0547">Nucleotide-binding</keyword>
<gene>
    <name evidence="6" type="ORF">MNBD_ACTINO02-2636</name>
</gene>
<dbReference type="FunFam" id="3.40.50.300:FF:000134">
    <property type="entry name" value="Iron-enterobactin ABC transporter ATP-binding protein"/>
    <property type="match status" value="1"/>
</dbReference>
<dbReference type="PROSITE" id="PS00211">
    <property type="entry name" value="ABC_TRANSPORTER_1"/>
    <property type="match status" value="1"/>
</dbReference>
<sequence length="264" mass="28538">MNVGIAGVSMRYGDREVLNDISLEVAGGSWLGIIGPNGAGKSTLLRAVAGLLPYDGSIMFDDVEIGSLDRRVVAQTVAYVPQSPVLPEGMNVTDYVLLGRTPYISHFGTESKRDLEIVFEVLTTLDLIAFRERLVTTLSGGEAQRLVLARALAQQAPLVLLDEPTTALDIGHQQDVLNLIDNLRTTQQLTVISTMHDLTLVGQFADSLVLLSGGEVVAEGLALDVLTVGLIRDHYGARVRILRDDDDRPVIVPWRHTDSNGSDA</sequence>
<dbReference type="InterPro" id="IPR017871">
    <property type="entry name" value="ABC_transporter-like_CS"/>
</dbReference>
<keyword evidence="4" id="KW-1278">Translocase</keyword>
<dbReference type="Pfam" id="PF00005">
    <property type="entry name" value="ABC_tran"/>
    <property type="match status" value="1"/>
</dbReference>
<reference evidence="6" key="1">
    <citation type="submission" date="2018-06" db="EMBL/GenBank/DDBJ databases">
        <authorList>
            <person name="Zhirakovskaya E."/>
        </authorList>
    </citation>
    <scope>NUCLEOTIDE SEQUENCE</scope>
</reference>
<dbReference type="GO" id="GO:0016887">
    <property type="term" value="F:ATP hydrolysis activity"/>
    <property type="evidence" value="ECO:0007669"/>
    <property type="project" value="InterPro"/>
</dbReference>
<dbReference type="SUPFAM" id="SSF52540">
    <property type="entry name" value="P-loop containing nucleoside triphosphate hydrolases"/>
    <property type="match status" value="1"/>
</dbReference>
<proteinExistence type="predicted"/>
<organism evidence="6">
    <name type="scientific">hydrothermal vent metagenome</name>
    <dbReference type="NCBI Taxonomy" id="652676"/>
    <lineage>
        <taxon>unclassified sequences</taxon>
        <taxon>metagenomes</taxon>
        <taxon>ecological metagenomes</taxon>
    </lineage>
</organism>
<keyword evidence="1" id="KW-0813">Transport</keyword>
<evidence type="ECO:0000259" key="5">
    <source>
        <dbReference type="PROSITE" id="PS50893"/>
    </source>
</evidence>
<evidence type="ECO:0000256" key="4">
    <source>
        <dbReference type="ARBA" id="ARBA00022967"/>
    </source>
</evidence>
<dbReference type="CDD" id="cd03214">
    <property type="entry name" value="ABC_Iron-Siderophores_B12_Hemin"/>
    <property type="match status" value="1"/>
</dbReference>
<name>A0A3B0RJT3_9ZZZZ</name>
<evidence type="ECO:0000256" key="3">
    <source>
        <dbReference type="ARBA" id="ARBA00022840"/>
    </source>
</evidence>
<dbReference type="InterPro" id="IPR027417">
    <property type="entry name" value="P-loop_NTPase"/>
</dbReference>
<dbReference type="PROSITE" id="PS50893">
    <property type="entry name" value="ABC_TRANSPORTER_2"/>
    <property type="match status" value="1"/>
</dbReference>
<dbReference type="AlphaFoldDB" id="A0A3B0RJT3"/>
<dbReference type="PANTHER" id="PTHR42794">
    <property type="entry name" value="HEMIN IMPORT ATP-BINDING PROTEIN HMUV"/>
    <property type="match status" value="1"/>
</dbReference>
<dbReference type="InterPro" id="IPR003593">
    <property type="entry name" value="AAA+_ATPase"/>
</dbReference>
<dbReference type="GO" id="GO:0005524">
    <property type="term" value="F:ATP binding"/>
    <property type="evidence" value="ECO:0007669"/>
    <property type="project" value="UniProtKB-KW"/>
</dbReference>
<dbReference type="Gene3D" id="3.40.50.300">
    <property type="entry name" value="P-loop containing nucleotide triphosphate hydrolases"/>
    <property type="match status" value="1"/>
</dbReference>
<feature type="domain" description="ABC transporter" evidence="5">
    <location>
        <begin position="3"/>
        <end position="238"/>
    </location>
</feature>
<keyword evidence="3 6" id="KW-0067">ATP-binding</keyword>
<evidence type="ECO:0000256" key="1">
    <source>
        <dbReference type="ARBA" id="ARBA00022448"/>
    </source>
</evidence>
<dbReference type="PANTHER" id="PTHR42794:SF1">
    <property type="entry name" value="HEMIN IMPORT ATP-BINDING PROTEIN HMUV"/>
    <property type="match status" value="1"/>
</dbReference>
<dbReference type="InterPro" id="IPR003439">
    <property type="entry name" value="ABC_transporter-like_ATP-bd"/>
</dbReference>
<evidence type="ECO:0000313" key="6">
    <source>
        <dbReference type="EMBL" id="VAV91831.1"/>
    </source>
</evidence>
<accession>A0A3B0RJT3</accession>
<evidence type="ECO:0000256" key="2">
    <source>
        <dbReference type="ARBA" id="ARBA00022741"/>
    </source>
</evidence>
<protein>
    <submittedName>
        <fullName evidence="6">Vitamin B12 ABC transporter, ATP-binding protein BtuD</fullName>
    </submittedName>
</protein>
<dbReference type="EMBL" id="UOEK01000019">
    <property type="protein sequence ID" value="VAV91831.1"/>
    <property type="molecule type" value="Genomic_DNA"/>
</dbReference>